<protein>
    <submittedName>
        <fullName evidence="4">MgtC/SapB family protein</fullName>
    </submittedName>
</protein>
<dbReference type="Proteomes" id="UP000273982">
    <property type="component" value="Chromosome"/>
</dbReference>
<feature type="transmembrane region" description="Helical" evidence="1">
    <location>
        <begin position="96"/>
        <end position="116"/>
    </location>
</feature>
<feature type="transmembrane region" description="Helical" evidence="1">
    <location>
        <begin position="374"/>
        <end position="399"/>
    </location>
</feature>
<feature type="transmembrane region" description="Helical" evidence="1">
    <location>
        <begin position="65"/>
        <end position="84"/>
    </location>
</feature>
<accession>A0A3G8M4X3</accession>
<dbReference type="InterPro" id="IPR025105">
    <property type="entry name" value="DUF4010"/>
</dbReference>
<gene>
    <name evidence="4" type="ORF">EHO51_09905</name>
</gene>
<feature type="transmembrane region" description="Helical" evidence="1">
    <location>
        <begin position="272"/>
        <end position="293"/>
    </location>
</feature>
<dbReference type="Pfam" id="PF02308">
    <property type="entry name" value="MgtC"/>
    <property type="match status" value="1"/>
</dbReference>
<evidence type="ECO:0000313" key="4">
    <source>
        <dbReference type="EMBL" id="AZG77019.1"/>
    </source>
</evidence>
<dbReference type="RefSeq" id="WP_124738749.1">
    <property type="nucleotide sequence ID" value="NZ_CP034086.1"/>
</dbReference>
<feature type="transmembrane region" description="Helical" evidence="1">
    <location>
        <begin position="184"/>
        <end position="202"/>
    </location>
</feature>
<evidence type="ECO:0000259" key="3">
    <source>
        <dbReference type="Pfam" id="PF13194"/>
    </source>
</evidence>
<dbReference type="PANTHER" id="PTHR39084:SF1">
    <property type="entry name" value="DUF4010 DOMAIN-CONTAINING PROTEIN"/>
    <property type="match status" value="1"/>
</dbReference>
<keyword evidence="1" id="KW-1133">Transmembrane helix</keyword>
<feature type="transmembrane region" description="Helical" evidence="1">
    <location>
        <begin position="340"/>
        <end position="362"/>
    </location>
</feature>
<dbReference type="Pfam" id="PF13194">
    <property type="entry name" value="DUF4010"/>
    <property type="match status" value="1"/>
</dbReference>
<feature type="domain" description="DUF4010" evidence="3">
    <location>
        <begin position="189"/>
        <end position="397"/>
    </location>
</feature>
<proteinExistence type="predicted"/>
<dbReference type="PANTHER" id="PTHR39084">
    <property type="entry name" value="MEMBRANE PROTEIN-RELATED"/>
    <property type="match status" value="1"/>
</dbReference>
<feature type="transmembrane region" description="Helical" evidence="1">
    <location>
        <begin position="241"/>
        <end position="266"/>
    </location>
</feature>
<feature type="transmembrane region" description="Helical" evidence="1">
    <location>
        <begin position="313"/>
        <end position="334"/>
    </location>
</feature>
<evidence type="ECO:0000259" key="2">
    <source>
        <dbReference type="Pfam" id="PF02308"/>
    </source>
</evidence>
<keyword evidence="1" id="KW-0812">Transmembrane</keyword>
<dbReference type="EMBL" id="CP034086">
    <property type="protein sequence ID" value="AZG77019.1"/>
    <property type="molecule type" value="Genomic_DNA"/>
</dbReference>
<dbReference type="InterPro" id="IPR049177">
    <property type="entry name" value="MgtC_SapB_SrpB_YhiD_N"/>
</dbReference>
<feature type="transmembrane region" description="Helical" evidence="1">
    <location>
        <begin position="122"/>
        <end position="143"/>
    </location>
</feature>
<evidence type="ECO:0000256" key="1">
    <source>
        <dbReference type="SAM" id="Phobius"/>
    </source>
</evidence>
<feature type="transmembrane region" description="Helical" evidence="1">
    <location>
        <begin position="405"/>
        <end position="423"/>
    </location>
</feature>
<keyword evidence="1" id="KW-0472">Membrane</keyword>
<sequence length="428" mass="43519">MYDLSAIELMQRLSIALAIGLLIGLERGWTSRDESEGERAAGLRTHGLAGLLGGVWGAIVQPFGASGVVALAIAFAFVGALVGVYRYRENVHDETFGATTVVAASLAFSLGAFAVIGDIQAAAAAAVATTAILALKGFLHGLVKRITWDELRSGLALLAMSFILLPVLPNRAIDPWQAVNPFELWLMTVLIGVISFAGYVAVKIIGYGRGVAVAGMAGGLASSTAATAAMSRLAREYPSQIGASAAGAIFANAVMAPRIIAVIAVINPTLAWRLAPPVVAGGALFALAGVFLLRRSERPAESSGFSVGNPLDLMAVLKFGALLATVMILSRLATHFAGSAGAYALAAISGIVDVDAIGLTMARLGASEIGIRAAAGAVLLALLSNTASKVVMGWVIGGAGMGQRLAAASALAVAGALMALWLAEFAGL</sequence>
<feature type="transmembrane region" description="Helical" evidence="1">
    <location>
        <begin position="155"/>
        <end position="172"/>
    </location>
</feature>
<dbReference type="KEGG" id="mros:EHO51_09905"/>
<dbReference type="AlphaFoldDB" id="A0A3G8M4X3"/>
<feature type="transmembrane region" description="Helical" evidence="1">
    <location>
        <begin position="12"/>
        <end position="29"/>
    </location>
</feature>
<feature type="domain" description="MgtC/SapB/SrpB/YhiD N-terminal" evidence="2">
    <location>
        <begin position="13"/>
        <end position="140"/>
    </location>
</feature>
<evidence type="ECO:0000313" key="5">
    <source>
        <dbReference type="Proteomes" id="UP000273982"/>
    </source>
</evidence>
<organism evidence="4 5">
    <name type="scientific">Methylocystis rosea</name>
    <dbReference type="NCBI Taxonomy" id="173366"/>
    <lineage>
        <taxon>Bacteria</taxon>
        <taxon>Pseudomonadati</taxon>
        <taxon>Pseudomonadota</taxon>
        <taxon>Alphaproteobacteria</taxon>
        <taxon>Hyphomicrobiales</taxon>
        <taxon>Methylocystaceae</taxon>
        <taxon>Methylocystis</taxon>
    </lineage>
</organism>
<name>A0A3G8M4X3_9HYPH</name>
<reference evidence="4 5" key="1">
    <citation type="submission" date="2018-11" db="EMBL/GenBank/DDBJ databases">
        <title>Genome squencing of methanotrophic bacteria isolated from alkaline groundwater in Korea.</title>
        <authorList>
            <person name="Nguyen L.N."/>
        </authorList>
    </citation>
    <scope>NUCLEOTIDE SEQUENCE [LARGE SCALE GENOMIC DNA]</scope>
    <source>
        <strain evidence="4 5">GW6</strain>
    </source>
</reference>